<name>A0ABY1BHE3_9PSED</name>
<feature type="domain" description="FecR protein" evidence="1">
    <location>
        <begin position="121"/>
        <end position="213"/>
    </location>
</feature>
<proteinExistence type="predicted"/>
<sequence>MISQDPQERSIHEAAAEWAVFLSAGEPDAARHQALQQWLRADPRHAEALAFAQRTWAALGALPDERRAPERRAAPSVAPLPRAARQRGRLRRWGAAACLMLLLGGLGLSQDERLLLPLLADHRTASGEVRSLTLPDGSEVTLDSASAIRLAYSAGQRRVELLAGSAIFQVAPQADRPFVVATSGGTAQALGTRFVVQREDGAHAWVGVLEHAVQVDVAGQHRRLEEGDSVRYGATGIVSQQLDLPRATSWQRGLLVFDRVPLAQVVEQLNRYRAGYILIGNDELAQREVSGVFRLDALDDALSTLTREMQLQHTQWLALSLIY</sequence>
<dbReference type="Pfam" id="PF16220">
    <property type="entry name" value="DUF4880"/>
    <property type="match status" value="1"/>
</dbReference>
<protein>
    <submittedName>
        <fullName evidence="3">FecR family protein</fullName>
    </submittedName>
</protein>
<evidence type="ECO:0000259" key="2">
    <source>
        <dbReference type="Pfam" id="PF16220"/>
    </source>
</evidence>
<feature type="domain" description="FecR N-terminal" evidence="2">
    <location>
        <begin position="13"/>
        <end position="54"/>
    </location>
</feature>
<evidence type="ECO:0000259" key="1">
    <source>
        <dbReference type="Pfam" id="PF04773"/>
    </source>
</evidence>
<dbReference type="Gene3D" id="2.60.120.1440">
    <property type="match status" value="1"/>
</dbReference>
<dbReference type="Gene3D" id="3.55.50.30">
    <property type="match status" value="1"/>
</dbReference>
<dbReference type="InterPro" id="IPR032623">
    <property type="entry name" value="FecR_N"/>
</dbReference>
<dbReference type="Pfam" id="PF04773">
    <property type="entry name" value="FecR"/>
    <property type="match status" value="1"/>
</dbReference>
<evidence type="ECO:0000313" key="4">
    <source>
        <dbReference type="Proteomes" id="UP000198512"/>
    </source>
</evidence>
<reference evidence="3 4" key="1">
    <citation type="submission" date="2016-10" db="EMBL/GenBank/DDBJ databases">
        <authorList>
            <person name="Varghese N."/>
            <person name="Submissions S."/>
        </authorList>
    </citation>
    <scope>NUCLEOTIDE SEQUENCE [LARGE SCALE GENOMIC DNA]</scope>
    <source>
        <strain evidence="3 4">CIP 109853</strain>
    </source>
</reference>
<gene>
    <name evidence="3" type="ORF">SAMN05216600_11137</name>
</gene>
<keyword evidence="4" id="KW-1185">Reference proteome</keyword>
<organism evidence="3 4">
    <name type="scientific">Pseudomonas cuatrocienegasensis</name>
    <dbReference type="NCBI Taxonomy" id="543360"/>
    <lineage>
        <taxon>Bacteria</taxon>
        <taxon>Pseudomonadati</taxon>
        <taxon>Pseudomonadota</taxon>
        <taxon>Gammaproteobacteria</taxon>
        <taxon>Pseudomonadales</taxon>
        <taxon>Pseudomonadaceae</taxon>
        <taxon>Pseudomonas</taxon>
    </lineage>
</organism>
<dbReference type="PANTHER" id="PTHR30273:SF2">
    <property type="entry name" value="PROTEIN FECR"/>
    <property type="match status" value="1"/>
</dbReference>
<dbReference type="PIRSF" id="PIRSF018266">
    <property type="entry name" value="FecR"/>
    <property type="match status" value="1"/>
</dbReference>
<accession>A0ABY1BHE3</accession>
<dbReference type="PANTHER" id="PTHR30273">
    <property type="entry name" value="PERIPLASMIC SIGNAL SENSOR AND SIGMA FACTOR ACTIVATOR FECR-RELATED"/>
    <property type="match status" value="1"/>
</dbReference>
<evidence type="ECO:0000313" key="3">
    <source>
        <dbReference type="EMBL" id="SEQ87648.1"/>
    </source>
</evidence>
<comment type="caution">
    <text evidence="3">The sequence shown here is derived from an EMBL/GenBank/DDBJ whole genome shotgun (WGS) entry which is preliminary data.</text>
</comment>
<dbReference type="RefSeq" id="WP_069521105.1">
    <property type="nucleotide sequence ID" value="NZ_FOFP01000011.1"/>
</dbReference>
<dbReference type="InterPro" id="IPR012373">
    <property type="entry name" value="Ferrdict_sens_TM"/>
</dbReference>
<dbReference type="Proteomes" id="UP000198512">
    <property type="component" value="Unassembled WGS sequence"/>
</dbReference>
<dbReference type="EMBL" id="FOFP01000011">
    <property type="protein sequence ID" value="SEQ87648.1"/>
    <property type="molecule type" value="Genomic_DNA"/>
</dbReference>
<dbReference type="InterPro" id="IPR006860">
    <property type="entry name" value="FecR"/>
</dbReference>